<gene>
    <name evidence="3" type="ordered locus">SL003B_0041</name>
</gene>
<dbReference type="InterPro" id="IPR001763">
    <property type="entry name" value="Rhodanese-like_dom"/>
</dbReference>
<evidence type="ECO:0000313" key="3">
    <source>
        <dbReference type="EMBL" id="ADZ68480.1"/>
    </source>
</evidence>
<dbReference type="Proteomes" id="UP000008130">
    <property type="component" value="Chromosome"/>
</dbReference>
<feature type="chain" id="PRO_5003283709" description="Rhodanese domain-containing protein" evidence="1">
    <location>
        <begin position="25"/>
        <end position="160"/>
    </location>
</feature>
<protein>
    <recommendedName>
        <fullName evidence="2">Rhodanese domain-containing protein</fullName>
    </recommendedName>
</protein>
<dbReference type="RefSeq" id="WP_013650804.1">
    <property type="nucleotide sequence ID" value="NC_015259.1"/>
</dbReference>
<feature type="domain" description="Rhodanese" evidence="2">
    <location>
        <begin position="91"/>
        <end position="154"/>
    </location>
</feature>
<reference evidence="3 4" key="1">
    <citation type="journal article" date="2011" name="J. Bacteriol.">
        <title>Complete genome sequence of Polymorphum gilvum SL003B-26A1T, a crude oil-degrading bacterium from oil-polluted saline soil.</title>
        <authorList>
            <person name="Li S.G."/>
            <person name="Tang Y.Q."/>
            <person name="Nie Y."/>
            <person name="Cai M."/>
            <person name="Wu X.L."/>
        </authorList>
    </citation>
    <scope>NUCLEOTIDE SEQUENCE [LARGE SCALE GENOMIC DNA]</scope>
    <source>
        <strain evidence="4">LMG 25793 / CGMCC 1.9160 / SL003B-26A1</strain>
    </source>
</reference>
<keyword evidence="4" id="KW-1185">Reference proteome</keyword>
<organism evidence="3 4">
    <name type="scientific">Polymorphum gilvum (strain LMG 25793 / CGMCC 1.9160 / SL003B-26A1)</name>
    <dbReference type="NCBI Taxonomy" id="991905"/>
    <lineage>
        <taxon>Bacteria</taxon>
        <taxon>Pseudomonadati</taxon>
        <taxon>Pseudomonadota</taxon>
        <taxon>Alphaproteobacteria</taxon>
        <taxon>Rhodobacterales</taxon>
        <taxon>Paracoccaceae</taxon>
        <taxon>Polymorphum</taxon>
    </lineage>
</organism>
<accession>F2IYG7</accession>
<name>F2IYG7_POLGS</name>
<dbReference type="HOGENOM" id="CLU_1650567_0_0_5"/>
<dbReference type="STRING" id="991905.SL003B_0041"/>
<dbReference type="EMBL" id="CP002568">
    <property type="protein sequence ID" value="ADZ68480.1"/>
    <property type="molecule type" value="Genomic_DNA"/>
</dbReference>
<evidence type="ECO:0000313" key="4">
    <source>
        <dbReference type="Proteomes" id="UP000008130"/>
    </source>
</evidence>
<dbReference type="Gene3D" id="3.40.250.10">
    <property type="entry name" value="Rhodanese-like domain"/>
    <property type="match status" value="1"/>
</dbReference>
<feature type="signal peptide" evidence="1">
    <location>
        <begin position="1"/>
        <end position="24"/>
    </location>
</feature>
<sequence>MRIPGAWALAVAVAAALAAAPVLAQDVGPDPWPEEVAAADFFRLATPATALVVDIRLAGERPALPDLGAVAAEQVPWPTGDSMHEREIARPAFFARLRALAAGNPARRLVLVCGVGARSRAVLDAAAGFGLRGRLSHILGGLEGNRADPGLLAEAAFRVP</sequence>
<dbReference type="InterPro" id="IPR036873">
    <property type="entry name" value="Rhodanese-like_dom_sf"/>
</dbReference>
<dbReference type="SUPFAM" id="SSF52821">
    <property type="entry name" value="Rhodanese/Cell cycle control phosphatase"/>
    <property type="match status" value="1"/>
</dbReference>
<dbReference type="KEGG" id="pgv:SL003B_0041"/>
<dbReference type="PROSITE" id="PS50206">
    <property type="entry name" value="RHODANESE_3"/>
    <property type="match status" value="1"/>
</dbReference>
<dbReference type="AlphaFoldDB" id="F2IYG7"/>
<keyword evidence="1" id="KW-0732">Signal</keyword>
<proteinExistence type="predicted"/>
<evidence type="ECO:0000259" key="2">
    <source>
        <dbReference type="PROSITE" id="PS50206"/>
    </source>
</evidence>
<evidence type="ECO:0000256" key="1">
    <source>
        <dbReference type="SAM" id="SignalP"/>
    </source>
</evidence>